<dbReference type="InterPro" id="IPR036282">
    <property type="entry name" value="Glutathione-S-Trfase_C_sf"/>
</dbReference>
<organism evidence="2 3">
    <name type="scientific">Ilex paraguariensis</name>
    <name type="common">yerba mate</name>
    <dbReference type="NCBI Taxonomy" id="185542"/>
    <lineage>
        <taxon>Eukaryota</taxon>
        <taxon>Viridiplantae</taxon>
        <taxon>Streptophyta</taxon>
        <taxon>Embryophyta</taxon>
        <taxon>Tracheophyta</taxon>
        <taxon>Spermatophyta</taxon>
        <taxon>Magnoliopsida</taxon>
        <taxon>eudicotyledons</taxon>
        <taxon>Gunneridae</taxon>
        <taxon>Pentapetalae</taxon>
        <taxon>asterids</taxon>
        <taxon>campanulids</taxon>
        <taxon>Aquifoliales</taxon>
        <taxon>Aquifoliaceae</taxon>
        <taxon>Ilex</taxon>
    </lineage>
</organism>
<dbReference type="Gene3D" id="1.20.1050.10">
    <property type="match status" value="2"/>
</dbReference>
<evidence type="ECO:0000259" key="1">
    <source>
        <dbReference type="PROSITE" id="PS50405"/>
    </source>
</evidence>
<dbReference type="Pfam" id="PF00043">
    <property type="entry name" value="GST_C"/>
    <property type="match status" value="2"/>
</dbReference>
<dbReference type="PANTHER" id="PTHR11260:SF762">
    <property type="entry name" value="GLUTATHIONE TRANSFERASE"/>
    <property type="match status" value="1"/>
</dbReference>
<dbReference type="AlphaFoldDB" id="A0ABC8U1N2"/>
<sequence>MPLLPSVWQTFIKQGTKQEEAIDPAMENLKLVEEQLKGKIFFGGEKIDFLDLAFGWIANFISVLQEVTGQKVIDSEKFPLLSAWMEKFSDDPVINECGQPRDRLSTKFKAMLWQTFIKQGTKQEEAIDPAMENLKLVEEQLKGKIFFGGEKIDFLDLAFGWIANFISVLQEVTGQKVIDSEKFPLLSAWMEKFSDDPVINECGQPRDRLSTKFKAMREACLAAATPK</sequence>
<name>A0ABC8U1N2_9AQUA</name>
<dbReference type="InterPro" id="IPR045073">
    <property type="entry name" value="Omega/Tau-like"/>
</dbReference>
<dbReference type="InterPro" id="IPR010987">
    <property type="entry name" value="Glutathione-S-Trfase_C-like"/>
</dbReference>
<feature type="domain" description="GST C-terminal" evidence="1">
    <location>
        <begin position="1"/>
        <end position="108"/>
    </location>
</feature>
<proteinExistence type="predicted"/>
<protein>
    <recommendedName>
        <fullName evidence="1">GST C-terminal domain-containing protein</fullName>
    </recommendedName>
</protein>
<comment type="caution">
    <text evidence="2">The sequence shown here is derived from an EMBL/GenBank/DDBJ whole genome shotgun (WGS) entry which is preliminary data.</text>
</comment>
<dbReference type="PROSITE" id="PS50405">
    <property type="entry name" value="GST_CTER"/>
    <property type="match status" value="1"/>
</dbReference>
<dbReference type="SUPFAM" id="SSF47616">
    <property type="entry name" value="GST C-terminal domain-like"/>
    <property type="match status" value="2"/>
</dbReference>
<evidence type="ECO:0000313" key="3">
    <source>
        <dbReference type="Proteomes" id="UP001642360"/>
    </source>
</evidence>
<dbReference type="Proteomes" id="UP001642360">
    <property type="component" value="Unassembled WGS sequence"/>
</dbReference>
<gene>
    <name evidence="2" type="ORF">ILEXP_LOCUS45462</name>
</gene>
<accession>A0ABC8U1N2</accession>
<dbReference type="CDD" id="cd03185">
    <property type="entry name" value="GST_C_Tau"/>
    <property type="match status" value="2"/>
</dbReference>
<reference evidence="2 3" key="1">
    <citation type="submission" date="2024-02" db="EMBL/GenBank/DDBJ databases">
        <authorList>
            <person name="Vignale AGUSTIN F."/>
            <person name="Sosa J E."/>
            <person name="Modenutti C."/>
        </authorList>
    </citation>
    <scope>NUCLEOTIDE SEQUENCE [LARGE SCALE GENOMIC DNA]</scope>
</reference>
<dbReference type="InterPro" id="IPR004046">
    <property type="entry name" value="GST_C"/>
</dbReference>
<dbReference type="PANTHER" id="PTHR11260">
    <property type="entry name" value="GLUTATHIONE S-TRANSFERASE, GST, SUPERFAMILY, GST DOMAIN CONTAINING"/>
    <property type="match status" value="1"/>
</dbReference>
<dbReference type="EMBL" id="CAUOFW020006669">
    <property type="protein sequence ID" value="CAK9175652.1"/>
    <property type="molecule type" value="Genomic_DNA"/>
</dbReference>
<keyword evidence="3" id="KW-1185">Reference proteome</keyword>
<evidence type="ECO:0000313" key="2">
    <source>
        <dbReference type="EMBL" id="CAK9175652.1"/>
    </source>
</evidence>
<dbReference type="InterPro" id="IPR045074">
    <property type="entry name" value="GST_C_Tau"/>
</dbReference>